<dbReference type="EMBL" id="CP001669">
    <property type="protein sequence ID" value="AFZ80124.1"/>
    <property type="molecule type" value="Genomic_DNA"/>
</dbReference>
<dbReference type="AlphaFoldDB" id="L0AZ00"/>
<gene>
    <name evidence="1" type="ORF">BEWA_029750</name>
</gene>
<protein>
    <submittedName>
        <fullName evidence="1">Uncharacterized protein</fullName>
    </submittedName>
</protein>
<proteinExistence type="predicted"/>
<dbReference type="eggNOG" id="ENOG502QXTE">
    <property type="taxonomic scope" value="Eukaryota"/>
</dbReference>
<evidence type="ECO:0000313" key="2">
    <source>
        <dbReference type="Proteomes" id="UP000031512"/>
    </source>
</evidence>
<dbReference type="GeneID" id="15803392"/>
<organism evidence="1 2">
    <name type="scientific">Theileria equi strain WA</name>
    <dbReference type="NCBI Taxonomy" id="1537102"/>
    <lineage>
        <taxon>Eukaryota</taxon>
        <taxon>Sar</taxon>
        <taxon>Alveolata</taxon>
        <taxon>Apicomplexa</taxon>
        <taxon>Aconoidasida</taxon>
        <taxon>Piroplasmida</taxon>
        <taxon>Theileriidae</taxon>
        <taxon>Theileria</taxon>
    </lineage>
</organism>
<name>L0AZ00_THEEQ</name>
<dbReference type="Proteomes" id="UP000031512">
    <property type="component" value="Chromosome 1"/>
</dbReference>
<dbReference type="KEGG" id="beq:BEWA_029750"/>
<sequence>MIWRRRTMIDHLARRFLGGRFARFGPKTARFATIMATYGSHPSENGHTDANKNDMHSEKILKNFSGRLGKLSANDLCALTKSMLYNRCKLSHKDFDGIVDNLRAIHEDSGGMHEDMDLQGKANDDSQNLMKQNKKSVALDALGYLLLLGVDITESSFSKCLPILDGNRTTTDPNHQLKLLDIAYTIACFYPELQKLYTPQLSNYFEYLKLVAPEIRLQCLHHPESQEVLDIKNVLEHLKINFSSAITGLFVYEFNDQQVICTLQWYWRRVV</sequence>
<dbReference type="RefSeq" id="XP_004829790.1">
    <property type="nucleotide sequence ID" value="XM_004829733.1"/>
</dbReference>
<keyword evidence="2" id="KW-1185">Reference proteome</keyword>
<reference evidence="1 2" key="1">
    <citation type="journal article" date="2012" name="BMC Genomics">
        <title>Comparative genomic analysis and phylogenetic position of Theileria equi.</title>
        <authorList>
            <person name="Kappmeyer L.S."/>
            <person name="Thiagarajan M."/>
            <person name="Herndon D.R."/>
            <person name="Ramsay J.D."/>
            <person name="Caler E."/>
            <person name="Djikeng A."/>
            <person name="Gillespie J.J."/>
            <person name="Lau A.O."/>
            <person name="Roalson E.H."/>
            <person name="Silva J.C."/>
            <person name="Silva M.G."/>
            <person name="Suarez C.E."/>
            <person name="Ueti M.W."/>
            <person name="Nene V.M."/>
            <person name="Mealey R.H."/>
            <person name="Knowles D.P."/>
            <person name="Brayton K.A."/>
        </authorList>
    </citation>
    <scope>NUCLEOTIDE SEQUENCE [LARGE SCALE GENOMIC DNA]</scope>
    <source>
        <strain evidence="1 2">WA</strain>
    </source>
</reference>
<evidence type="ECO:0000313" key="1">
    <source>
        <dbReference type="EMBL" id="AFZ80124.1"/>
    </source>
</evidence>
<dbReference type="VEuPathDB" id="PiroplasmaDB:BEWA_029750"/>
<dbReference type="OrthoDB" id="361678at2759"/>
<accession>L0AZ00</accession>